<accession>A0A6P4I7W4</accession>
<proteinExistence type="predicted"/>
<keyword evidence="1" id="KW-1185">Reference proteome</keyword>
<dbReference type="OrthoDB" id="8030174at2759"/>
<reference evidence="2" key="2">
    <citation type="submission" date="2025-08" db="UniProtKB">
        <authorList>
            <consortium name="RefSeq"/>
        </authorList>
    </citation>
    <scope>IDENTIFICATION</scope>
    <source>
        <strain evidence="2">14028-0561.14</strain>
        <tissue evidence="2">Whole fly</tissue>
    </source>
</reference>
<dbReference type="OMA" id="LESRQMY"/>
<organism evidence="1 2">
    <name type="scientific">Drosophila kikkawai</name>
    <name type="common">Fruit fly</name>
    <dbReference type="NCBI Taxonomy" id="30033"/>
    <lineage>
        <taxon>Eukaryota</taxon>
        <taxon>Metazoa</taxon>
        <taxon>Ecdysozoa</taxon>
        <taxon>Arthropoda</taxon>
        <taxon>Hexapoda</taxon>
        <taxon>Insecta</taxon>
        <taxon>Pterygota</taxon>
        <taxon>Neoptera</taxon>
        <taxon>Endopterygota</taxon>
        <taxon>Diptera</taxon>
        <taxon>Brachycera</taxon>
        <taxon>Muscomorpha</taxon>
        <taxon>Ephydroidea</taxon>
        <taxon>Drosophilidae</taxon>
        <taxon>Drosophila</taxon>
        <taxon>Sophophora</taxon>
    </lineage>
</organism>
<dbReference type="AlphaFoldDB" id="A0A6P4I7W4"/>
<dbReference type="GeneID" id="108072264"/>
<gene>
    <name evidence="2" type="primary">LOC108072264</name>
</gene>
<evidence type="ECO:0000313" key="2">
    <source>
        <dbReference type="RefSeq" id="XP_017018821.1"/>
    </source>
</evidence>
<dbReference type="RefSeq" id="XP_017018821.1">
    <property type="nucleotide sequence ID" value="XM_017163332.3"/>
</dbReference>
<name>A0A6P4I7W4_DROKI</name>
<sequence length="121" mass="14414">MPADIVTTQQVADQRAFIDNINNLALSWWKRLPWYPRMQECLYRRIDQIYLESRQMYGDEHFLRYATRQRLAKKHRLTAADVEKELETRRTLESDGCLNLAVPKTTNGEYGRLKPTSLHWC</sequence>
<dbReference type="Proteomes" id="UP001652661">
    <property type="component" value="Chromosome 2R"/>
</dbReference>
<reference evidence="1" key="1">
    <citation type="submission" date="2025-05" db="UniProtKB">
        <authorList>
            <consortium name="RefSeq"/>
        </authorList>
    </citation>
    <scope>NUCLEOTIDE SEQUENCE [LARGE SCALE GENOMIC DNA]</scope>
    <source>
        <strain evidence="1">14028-0561.14</strain>
    </source>
</reference>
<protein>
    <submittedName>
        <fullName evidence="2">Uncharacterized protein</fullName>
    </submittedName>
</protein>
<evidence type="ECO:0000313" key="1">
    <source>
        <dbReference type="Proteomes" id="UP001652661"/>
    </source>
</evidence>